<dbReference type="InterPro" id="IPR027417">
    <property type="entry name" value="P-loop_NTPase"/>
</dbReference>
<proteinExistence type="predicted"/>
<dbReference type="GO" id="GO:0005524">
    <property type="term" value="F:ATP binding"/>
    <property type="evidence" value="ECO:0007669"/>
    <property type="project" value="UniProtKB-KW"/>
</dbReference>
<accession>A0ABX2GA64</accession>
<dbReference type="SUPFAM" id="SSF52540">
    <property type="entry name" value="P-loop containing nucleoside triphosphate hydrolases"/>
    <property type="match status" value="1"/>
</dbReference>
<dbReference type="RefSeq" id="WP_173807463.1">
    <property type="nucleotide sequence ID" value="NZ_JABSNM010000029.1"/>
</dbReference>
<dbReference type="SMART" id="SM00382">
    <property type="entry name" value="AAA"/>
    <property type="match status" value="1"/>
</dbReference>
<dbReference type="PANTHER" id="PTHR42781:SF1">
    <property type="entry name" value="THIAMINE IMPORT ATP-BINDING PROTEIN THIQ"/>
    <property type="match status" value="1"/>
</dbReference>
<dbReference type="PROSITE" id="PS00211">
    <property type="entry name" value="ABC_TRANSPORTER_1"/>
    <property type="match status" value="1"/>
</dbReference>
<keyword evidence="6" id="KW-1278">Translocase</keyword>
<evidence type="ECO:0000256" key="2">
    <source>
        <dbReference type="ARBA" id="ARBA00022475"/>
    </source>
</evidence>
<evidence type="ECO:0000256" key="5">
    <source>
        <dbReference type="ARBA" id="ARBA00022840"/>
    </source>
</evidence>
<keyword evidence="2" id="KW-1003">Cell membrane</keyword>
<feature type="domain" description="ABC transporter" evidence="8">
    <location>
        <begin position="1"/>
        <end position="240"/>
    </location>
</feature>
<name>A0ABX2GA64_9BURK</name>
<reference evidence="9 10" key="1">
    <citation type="submission" date="2020-05" db="EMBL/GenBank/DDBJ databases">
        <title>Genomic Encyclopedia of Type Strains, Phase IV (KMG-V): Genome sequencing to study the core and pangenomes of soil and plant-associated prokaryotes.</title>
        <authorList>
            <person name="Whitman W."/>
        </authorList>
    </citation>
    <scope>NUCLEOTIDE SEQUENCE [LARGE SCALE GENOMIC DNA]</scope>
    <source>
        <strain evidence="9 10">C29</strain>
    </source>
</reference>
<keyword evidence="3" id="KW-0997">Cell inner membrane</keyword>
<dbReference type="Gene3D" id="3.40.50.300">
    <property type="entry name" value="P-loop containing nucleotide triphosphate hydrolases"/>
    <property type="match status" value="1"/>
</dbReference>
<dbReference type="PROSITE" id="PS50893">
    <property type="entry name" value="ABC_TRANSPORTER_2"/>
    <property type="match status" value="1"/>
</dbReference>
<evidence type="ECO:0000313" key="9">
    <source>
        <dbReference type="EMBL" id="NRT58449.1"/>
    </source>
</evidence>
<comment type="caution">
    <text evidence="9">The sequence shown here is derived from an EMBL/GenBank/DDBJ whole genome shotgun (WGS) entry which is preliminary data.</text>
</comment>
<organism evidence="9 10">
    <name type="scientific">Sphaerotilus uruguayifluvii</name>
    <dbReference type="NCBI Taxonomy" id="2735897"/>
    <lineage>
        <taxon>Bacteria</taxon>
        <taxon>Pseudomonadati</taxon>
        <taxon>Pseudomonadota</taxon>
        <taxon>Betaproteobacteria</taxon>
        <taxon>Burkholderiales</taxon>
        <taxon>Sphaerotilaceae</taxon>
        <taxon>Sphaerotilus</taxon>
    </lineage>
</organism>
<keyword evidence="1" id="KW-0813">Transport</keyword>
<evidence type="ECO:0000256" key="1">
    <source>
        <dbReference type="ARBA" id="ARBA00022448"/>
    </source>
</evidence>
<dbReference type="InterPro" id="IPR017871">
    <property type="entry name" value="ABC_transporter-like_CS"/>
</dbReference>
<keyword evidence="4" id="KW-0547">Nucleotide-binding</keyword>
<evidence type="ECO:0000256" key="7">
    <source>
        <dbReference type="ARBA" id="ARBA00023136"/>
    </source>
</evidence>
<evidence type="ECO:0000256" key="4">
    <source>
        <dbReference type="ARBA" id="ARBA00022741"/>
    </source>
</evidence>
<dbReference type="Proteomes" id="UP001516061">
    <property type="component" value="Unassembled WGS sequence"/>
</dbReference>
<dbReference type="EMBL" id="JABSNM010000029">
    <property type="protein sequence ID" value="NRT58449.1"/>
    <property type="molecule type" value="Genomic_DNA"/>
</dbReference>
<dbReference type="InterPro" id="IPR050093">
    <property type="entry name" value="ABC_SmlMolc_Importer"/>
</dbReference>
<evidence type="ECO:0000256" key="3">
    <source>
        <dbReference type="ARBA" id="ARBA00022519"/>
    </source>
</evidence>
<dbReference type="Pfam" id="PF00005">
    <property type="entry name" value="ABC_tran"/>
    <property type="match status" value="1"/>
</dbReference>
<keyword evidence="7" id="KW-0472">Membrane</keyword>
<evidence type="ECO:0000259" key="8">
    <source>
        <dbReference type="PROSITE" id="PS50893"/>
    </source>
</evidence>
<protein>
    <submittedName>
        <fullName evidence="9">Molybdate transport system ATP-binding protein</fullName>
    </submittedName>
</protein>
<evidence type="ECO:0000256" key="6">
    <source>
        <dbReference type="ARBA" id="ARBA00022967"/>
    </source>
</evidence>
<keyword evidence="5 9" id="KW-0067">ATP-binding</keyword>
<dbReference type="InterPro" id="IPR003439">
    <property type="entry name" value="ABC_transporter-like_ATP-bd"/>
</dbReference>
<dbReference type="InterPro" id="IPR003593">
    <property type="entry name" value="AAA+_ATPase"/>
</dbReference>
<evidence type="ECO:0000313" key="10">
    <source>
        <dbReference type="Proteomes" id="UP001516061"/>
    </source>
</evidence>
<keyword evidence="10" id="KW-1185">Reference proteome</keyword>
<gene>
    <name evidence="9" type="ORF">HNQ01_004217</name>
</gene>
<sequence length="271" mass="29396">MIDVDLRLGVSDATRRFDLSVRFASDAPVVALYGPSGAGKTMTLQAVAGLLRPAAGHVRVGGRTLFDAAAGIDLPVAERQVGYLFQEHALFPHLTVRQNIAFGLTHWWRPRLQPRQARRVDALLESFGLQDLAGARPAALSGGQRQRVALARALAREPRLLLLDEPFSALNPSLRASLRQEIAAVRARLGIPMLIITHDIDDVAALADQAFVIEAGQVVREVDLRRGERRDIAREALAPPVPPLADAARARGLRHLLGLPVVHPGCAELPR</sequence>
<dbReference type="PANTHER" id="PTHR42781">
    <property type="entry name" value="SPERMIDINE/PUTRESCINE IMPORT ATP-BINDING PROTEIN POTA"/>
    <property type="match status" value="1"/>
</dbReference>